<dbReference type="InterPro" id="IPR011032">
    <property type="entry name" value="GroES-like_sf"/>
</dbReference>
<proteinExistence type="inferred from homology"/>
<evidence type="ECO:0000259" key="6">
    <source>
        <dbReference type="Pfam" id="PF00107"/>
    </source>
</evidence>
<comment type="cofactor">
    <cofactor evidence="1">
        <name>Zn(2+)</name>
        <dbReference type="ChEBI" id="CHEBI:29105"/>
    </cofactor>
</comment>
<keyword evidence="5" id="KW-0560">Oxidoreductase</keyword>
<dbReference type="InterPro" id="IPR036291">
    <property type="entry name" value="NAD(P)-bd_dom_sf"/>
</dbReference>
<evidence type="ECO:0000313" key="9">
    <source>
        <dbReference type="Proteomes" id="UP001357485"/>
    </source>
</evidence>
<evidence type="ECO:0008006" key="10">
    <source>
        <dbReference type="Google" id="ProtNLM"/>
    </source>
</evidence>
<dbReference type="Pfam" id="PF00107">
    <property type="entry name" value="ADH_zinc_N"/>
    <property type="match status" value="1"/>
</dbReference>
<reference evidence="8 9" key="1">
    <citation type="submission" date="2023-08" db="EMBL/GenBank/DDBJ databases">
        <title>Black Yeasts Isolated from many extreme environments.</title>
        <authorList>
            <person name="Coleine C."/>
            <person name="Stajich J.E."/>
            <person name="Selbmann L."/>
        </authorList>
    </citation>
    <scope>NUCLEOTIDE SEQUENCE [LARGE SCALE GENOMIC DNA]</scope>
    <source>
        <strain evidence="8 9">CCFEE 536</strain>
    </source>
</reference>
<evidence type="ECO:0000256" key="1">
    <source>
        <dbReference type="ARBA" id="ARBA00001947"/>
    </source>
</evidence>
<name>A0ABR0M7X0_9PEZI</name>
<comment type="similarity">
    <text evidence="2">Belongs to the zinc-containing alcohol dehydrogenase family.</text>
</comment>
<dbReference type="PANTHER" id="PTHR42940">
    <property type="entry name" value="ALCOHOL DEHYDROGENASE 1-RELATED"/>
    <property type="match status" value="1"/>
</dbReference>
<sequence>MATEAPRDVPVTLGHEAVGYIDQVHPSIEGKGFGRSDRVGFLYIDGCCFECDGCQIHNLHCQPGKQLLHGFTTDGFFAECGGLGQLATQYGKAMGLRVIGIDINDNTLEVCKQQGAEAVFNSRSDKNYIEDLQKLTGGGCHAVAVFSNADAAYASAPSTIRLGGTSMVIGLPHKPLQISSMDLTLGRYRIKSESTSIPQRMGKAVEFTAKHGIQPEVEFRKLQDVNEMLSDMRSGKATKRLAVVF</sequence>
<dbReference type="SUPFAM" id="SSF50129">
    <property type="entry name" value="GroES-like"/>
    <property type="match status" value="1"/>
</dbReference>
<dbReference type="InterPro" id="IPR013149">
    <property type="entry name" value="ADH-like_C"/>
</dbReference>
<protein>
    <recommendedName>
        <fullName evidence="10">Alcohol dehydrogenase-like C-terminal domain-containing protein</fullName>
    </recommendedName>
</protein>
<comment type="caution">
    <text evidence="8">The sequence shown here is derived from an EMBL/GenBank/DDBJ whole genome shotgun (WGS) entry which is preliminary data.</text>
</comment>
<dbReference type="Pfam" id="PF08240">
    <property type="entry name" value="ADH_N"/>
    <property type="match status" value="1"/>
</dbReference>
<dbReference type="Proteomes" id="UP001357485">
    <property type="component" value="Unassembled WGS sequence"/>
</dbReference>
<dbReference type="PANTHER" id="PTHR42940:SF8">
    <property type="entry name" value="VACUOLAR PROTEIN SORTING-ASSOCIATED PROTEIN 11"/>
    <property type="match status" value="1"/>
</dbReference>
<dbReference type="EMBL" id="JAVRRA010000117">
    <property type="protein sequence ID" value="KAK5292468.1"/>
    <property type="molecule type" value="Genomic_DNA"/>
</dbReference>
<feature type="domain" description="Alcohol dehydrogenase-like C-terminal" evidence="6">
    <location>
        <begin position="82"/>
        <end position="207"/>
    </location>
</feature>
<keyword evidence="4" id="KW-0862">Zinc</keyword>
<evidence type="ECO:0000256" key="4">
    <source>
        <dbReference type="ARBA" id="ARBA00022833"/>
    </source>
</evidence>
<evidence type="ECO:0000313" key="8">
    <source>
        <dbReference type="EMBL" id="KAK5292468.1"/>
    </source>
</evidence>
<dbReference type="InterPro" id="IPR013154">
    <property type="entry name" value="ADH-like_N"/>
</dbReference>
<dbReference type="Gene3D" id="3.40.50.720">
    <property type="entry name" value="NAD(P)-binding Rossmann-like Domain"/>
    <property type="match status" value="1"/>
</dbReference>
<evidence type="ECO:0000256" key="5">
    <source>
        <dbReference type="ARBA" id="ARBA00023002"/>
    </source>
</evidence>
<organism evidence="8 9">
    <name type="scientific">Cryomyces antarcticus</name>
    <dbReference type="NCBI Taxonomy" id="329879"/>
    <lineage>
        <taxon>Eukaryota</taxon>
        <taxon>Fungi</taxon>
        <taxon>Dikarya</taxon>
        <taxon>Ascomycota</taxon>
        <taxon>Pezizomycotina</taxon>
        <taxon>Dothideomycetes</taxon>
        <taxon>Dothideomycetes incertae sedis</taxon>
        <taxon>Cryomyces</taxon>
    </lineage>
</organism>
<accession>A0ABR0M7X0</accession>
<dbReference type="Gene3D" id="3.90.180.10">
    <property type="entry name" value="Medium-chain alcohol dehydrogenases, catalytic domain"/>
    <property type="match status" value="2"/>
</dbReference>
<feature type="domain" description="Alcohol dehydrogenase-like N-terminal" evidence="7">
    <location>
        <begin position="7"/>
        <end position="79"/>
    </location>
</feature>
<gene>
    <name evidence="8" type="ORF">LTR16_001843</name>
</gene>
<keyword evidence="3" id="KW-0479">Metal-binding</keyword>
<evidence type="ECO:0000259" key="7">
    <source>
        <dbReference type="Pfam" id="PF08240"/>
    </source>
</evidence>
<evidence type="ECO:0000256" key="3">
    <source>
        <dbReference type="ARBA" id="ARBA00022723"/>
    </source>
</evidence>
<dbReference type="SUPFAM" id="SSF51735">
    <property type="entry name" value="NAD(P)-binding Rossmann-fold domains"/>
    <property type="match status" value="1"/>
</dbReference>
<keyword evidence="9" id="KW-1185">Reference proteome</keyword>
<evidence type="ECO:0000256" key="2">
    <source>
        <dbReference type="ARBA" id="ARBA00008072"/>
    </source>
</evidence>